<dbReference type="STRING" id="1198029.A0A1U7LV71"/>
<dbReference type="GO" id="GO:0005047">
    <property type="term" value="F:signal recognition particle binding"/>
    <property type="evidence" value="ECO:0007669"/>
    <property type="project" value="InterPro"/>
</dbReference>
<proteinExistence type="inferred from homology"/>
<evidence type="ECO:0000256" key="6">
    <source>
        <dbReference type="ARBA" id="ARBA00023135"/>
    </source>
</evidence>
<keyword evidence="5" id="KW-0694">RNA-binding</keyword>
<protein>
    <recommendedName>
        <fullName evidence="9">Signal recognition particle subunit SRP68</fullName>
    </recommendedName>
</protein>
<dbReference type="Proteomes" id="UP000186594">
    <property type="component" value="Unassembled WGS sequence"/>
</dbReference>
<dbReference type="OMA" id="DERFIHI"/>
<dbReference type="GO" id="GO:0005730">
    <property type="term" value="C:nucleolus"/>
    <property type="evidence" value="ECO:0007669"/>
    <property type="project" value="UniProtKB-SubCell"/>
</dbReference>
<evidence type="ECO:0000256" key="5">
    <source>
        <dbReference type="ARBA" id="ARBA00022884"/>
    </source>
</evidence>
<dbReference type="Gene3D" id="1.10.3450.40">
    <property type="entry name" value="Signal recognition particle, SRP68 subunit, RNA-binding domain"/>
    <property type="match status" value="1"/>
</dbReference>
<comment type="similarity">
    <text evidence="3">Belongs to the SRP68 family.</text>
</comment>
<keyword evidence="8" id="KW-0687">Ribonucleoprotein</keyword>
<keyword evidence="7" id="KW-0539">Nucleus</keyword>
<gene>
    <name evidence="10" type="ORF">NEOLI_000278</name>
</gene>
<organism evidence="10 11">
    <name type="scientific">Neolecta irregularis (strain DAH-3)</name>
    <dbReference type="NCBI Taxonomy" id="1198029"/>
    <lineage>
        <taxon>Eukaryota</taxon>
        <taxon>Fungi</taxon>
        <taxon>Dikarya</taxon>
        <taxon>Ascomycota</taxon>
        <taxon>Taphrinomycotina</taxon>
        <taxon>Neolectales</taxon>
        <taxon>Neolectaceae</taxon>
        <taxon>Neolecta</taxon>
    </lineage>
</organism>
<accession>A0A1U7LV71</accession>
<keyword evidence="11" id="KW-1185">Reference proteome</keyword>
<dbReference type="GO" id="GO:0006614">
    <property type="term" value="P:SRP-dependent cotranslational protein targeting to membrane"/>
    <property type="evidence" value="ECO:0007669"/>
    <property type="project" value="InterPro"/>
</dbReference>
<evidence type="ECO:0000313" key="10">
    <source>
        <dbReference type="EMBL" id="OLL26557.1"/>
    </source>
</evidence>
<evidence type="ECO:0000256" key="8">
    <source>
        <dbReference type="ARBA" id="ARBA00023274"/>
    </source>
</evidence>
<sequence>MPPPFFHVLSLTSEARNSYGLQLQDYRKYRHYCGRKGAALRKSLQVKSRDAKRLLITADKVIQDKRFLEIVLLDAERCWAYAMDLKPVVERPSRVVRKLQKAVYHAKHLKELVEQCFSDDISVIQVSAYLLDFSAQHKSVKGSLEDSLREFSNCRNILVALDKLESCENVKSMISMLEPNIRYCAYVLGLPSRDISGIAEHFGIEDKDVVCRIDRLDPRVLEPLDESEMIASVSEITWRGKTVQVDNADVGMTLARVQKAQYEVECMEPLGPKARAQAFDGLLLALSEAQDAVQRAVEEEERSLQNEEKIQRLQIALTYTSYYGISKRIERDLLLVEDLLTSPTRRTQRTQRKVVKLYETIISSIEQCDLLPGVAGDFSLAGVLEGKTICAAIARSYDAPATRREALALFERAKQYLCQAKERYSAFMGSTDPILKHNTDMEGAETKICGEAARMRALLVLEESSGGEVEAPLYDRLGVYPKDINESRLVLLEPKIEPIPMKPIFLDIALNFIQYEGDKGDTERERGLFGSLWGRH</sequence>
<comment type="subcellular location">
    <subcellularLocation>
        <location evidence="1">Cytoplasm</location>
    </subcellularLocation>
    <subcellularLocation>
        <location evidence="2">Nucleus</location>
        <location evidence="2">Nucleolus</location>
    </subcellularLocation>
</comment>
<dbReference type="Pfam" id="PF16969">
    <property type="entry name" value="SRP68"/>
    <property type="match status" value="1"/>
</dbReference>
<dbReference type="EMBL" id="LXFE01000167">
    <property type="protein sequence ID" value="OLL26557.1"/>
    <property type="molecule type" value="Genomic_DNA"/>
</dbReference>
<dbReference type="InterPro" id="IPR038253">
    <property type="entry name" value="SRP68_N_sf"/>
</dbReference>
<evidence type="ECO:0000256" key="2">
    <source>
        <dbReference type="ARBA" id="ARBA00004604"/>
    </source>
</evidence>
<keyword evidence="6" id="KW-0733">Signal recognition particle</keyword>
<dbReference type="PANTHER" id="PTHR12860">
    <property type="entry name" value="SIGNAL RECOGNITION PARTICLE 68 KDA PROTEIN"/>
    <property type="match status" value="1"/>
</dbReference>
<reference evidence="10 11" key="1">
    <citation type="submission" date="2016-04" db="EMBL/GenBank/DDBJ databases">
        <title>Evolutionary innovation and constraint leading to complex multicellularity in the Ascomycota.</title>
        <authorList>
            <person name="Cisse O."/>
            <person name="Nguyen A."/>
            <person name="Hewitt D.A."/>
            <person name="Jedd G."/>
            <person name="Stajich J.E."/>
        </authorList>
    </citation>
    <scope>NUCLEOTIDE SEQUENCE [LARGE SCALE GENOMIC DNA]</scope>
    <source>
        <strain evidence="10 11">DAH-3</strain>
    </source>
</reference>
<dbReference type="PIRSF" id="PIRSF038995">
    <property type="entry name" value="SRP68"/>
    <property type="match status" value="1"/>
</dbReference>
<dbReference type="AlphaFoldDB" id="A0A1U7LV71"/>
<keyword evidence="4" id="KW-0963">Cytoplasm</keyword>
<evidence type="ECO:0000313" key="11">
    <source>
        <dbReference type="Proteomes" id="UP000186594"/>
    </source>
</evidence>
<dbReference type="InterPro" id="IPR026258">
    <property type="entry name" value="SRP68"/>
</dbReference>
<dbReference type="OrthoDB" id="10255118at2759"/>
<dbReference type="InterPro" id="IPR034652">
    <property type="entry name" value="SRP68-RBD"/>
</dbReference>
<evidence type="ECO:0000256" key="4">
    <source>
        <dbReference type="ARBA" id="ARBA00022490"/>
    </source>
</evidence>
<comment type="caution">
    <text evidence="10">The sequence shown here is derived from an EMBL/GenBank/DDBJ whole genome shotgun (WGS) entry which is preliminary data.</text>
</comment>
<dbReference type="PANTHER" id="PTHR12860:SF0">
    <property type="entry name" value="SIGNAL RECOGNITION PARTICLE SUBUNIT SRP68"/>
    <property type="match status" value="1"/>
</dbReference>
<evidence type="ECO:0000256" key="3">
    <source>
        <dbReference type="ARBA" id="ARBA00009352"/>
    </source>
</evidence>
<dbReference type="CDD" id="cd15481">
    <property type="entry name" value="SRP68-RBD"/>
    <property type="match status" value="1"/>
</dbReference>
<dbReference type="GO" id="GO:0005786">
    <property type="term" value="C:signal recognition particle, endoplasmic reticulum targeting"/>
    <property type="evidence" value="ECO:0007669"/>
    <property type="project" value="UniProtKB-KW"/>
</dbReference>
<evidence type="ECO:0000256" key="9">
    <source>
        <dbReference type="ARBA" id="ARBA00029498"/>
    </source>
</evidence>
<dbReference type="GO" id="GO:0008312">
    <property type="term" value="F:7S RNA binding"/>
    <property type="evidence" value="ECO:0007669"/>
    <property type="project" value="InterPro"/>
</dbReference>
<name>A0A1U7LV71_NEOID</name>
<evidence type="ECO:0000256" key="1">
    <source>
        <dbReference type="ARBA" id="ARBA00004496"/>
    </source>
</evidence>
<evidence type="ECO:0000256" key="7">
    <source>
        <dbReference type="ARBA" id="ARBA00023242"/>
    </source>
</evidence>
<dbReference type="GO" id="GO:0030942">
    <property type="term" value="F:endoplasmic reticulum signal peptide binding"/>
    <property type="evidence" value="ECO:0007669"/>
    <property type="project" value="InterPro"/>
</dbReference>